<accession>A0A916LAL4</accession>
<evidence type="ECO:0000313" key="1">
    <source>
        <dbReference type="EMBL" id="COX81127.1"/>
    </source>
</evidence>
<dbReference type="Proteomes" id="UP000039021">
    <property type="component" value="Unassembled WGS sequence"/>
</dbReference>
<protein>
    <submittedName>
        <fullName evidence="1">Uncharacterized protein</fullName>
    </submittedName>
</protein>
<organism evidence="1 2">
    <name type="scientific">Mycobacterium tuberculosis</name>
    <dbReference type="NCBI Taxonomy" id="1773"/>
    <lineage>
        <taxon>Bacteria</taxon>
        <taxon>Bacillati</taxon>
        <taxon>Actinomycetota</taxon>
        <taxon>Actinomycetes</taxon>
        <taxon>Mycobacteriales</taxon>
        <taxon>Mycobacteriaceae</taxon>
        <taxon>Mycobacterium</taxon>
        <taxon>Mycobacterium tuberculosis complex</taxon>
    </lineage>
</organism>
<reference evidence="2" key="1">
    <citation type="submission" date="2015-03" db="EMBL/GenBank/DDBJ databases">
        <authorList>
            <consortium name="Pathogen Informatics"/>
        </authorList>
    </citation>
    <scope>NUCLEOTIDE SEQUENCE [LARGE SCALE GENOMIC DNA]</scope>
    <source>
        <strain evidence="2">N09902308</strain>
    </source>
</reference>
<gene>
    <name evidence="1" type="ORF">ERS007739_01751</name>
</gene>
<dbReference type="EMBL" id="CSBK01000721">
    <property type="protein sequence ID" value="COX81127.1"/>
    <property type="molecule type" value="Genomic_DNA"/>
</dbReference>
<sequence length="124" mass="13813">MQGDPLPGEGQHGSCLLAHHAHCMQGRIQHQWVNSEPTQRHIDIVGDGNIGEELRFPPPHGRQTLKRPAIFIAQFGESLIGAIDINRGSTQRRPHRQIRCRGNRLCPQYAPGMQHPPGIRLSVA</sequence>
<proteinExistence type="predicted"/>
<comment type="caution">
    <text evidence="1">The sequence shown here is derived from an EMBL/GenBank/DDBJ whole genome shotgun (WGS) entry which is preliminary data.</text>
</comment>
<evidence type="ECO:0000313" key="2">
    <source>
        <dbReference type="Proteomes" id="UP000039021"/>
    </source>
</evidence>
<dbReference type="AlphaFoldDB" id="A0A916LAL4"/>
<name>A0A916LAL4_MYCTX</name>